<protein>
    <submittedName>
        <fullName evidence="9">Unannotated protein</fullName>
    </submittedName>
</protein>
<dbReference type="NCBIfam" id="TIGR01312">
    <property type="entry name" value="XylB"/>
    <property type="match status" value="1"/>
</dbReference>
<evidence type="ECO:0000256" key="1">
    <source>
        <dbReference type="ARBA" id="ARBA00022629"/>
    </source>
</evidence>
<evidence type="ECO:0000259" key="7">
    <source>
        <dbReference type="Pfam" id="PF00370"/>
    </source>
</evidence>
<dbReference type="InterPro" id="IPR043129">
    <property type="entry name" value="ATPase_NBD"/>
</dbReference>
<dbReference type="PANTHER" id="PTHR43095:SF5">
    <property type="entry name" value="XYLULOSE KINASE"/>
    <property type="match status" value="1"/>
</dbReference>
<evidence type="ECO:0000256" key="5">
    <source>
        <dbReference type="ARBA" id="ARBA00022840"/>
    </source>
</evidence>
<dbReference type="InterPro" id="IPR018484">
    <property type="entry name" value="FGGY_N"/>
</dbReference>
<evidence type="ECO:0000256" key="4">
    <source>
        <dbReference type="ARBA" id="ARBA00022777"/>
    </source>
</evidence>
<dbReference type="EMBL" id="CAEZUN010000118">
    <property type="protein sequence ID" value="CAB4605668.1"/>
    <property type="molecule type" value="Genomic_DNA"/>
</dbReference>
<keyword evidence="1" id="KW-0859">Xylose metabolism</keyword>
<dbReference type="GO" id="GO:0005997">
    <property type="term" value="P:xylulose metabolic process"/>
    <property type="evidence" value="ECO:0007669"/>
    <property type="project" value="InterPro"/>
</dbReference>
<keyword evidence="6" id="KW-0119">Carbohydrate metabolism</keyword>
<gene>
    <name evidence="9" type="ORF">UFOPK1826_00975</name>
</gene>
<evidence type="ECO:0000313" key="9">
    <source>
        <dbReference type="EMBL" id="CAB4605668.1"/>
    </source>
</evidence>
<keyword evidence="3" id="KW-0547">Nucleotide-binding</keyword>
<dbReference type="Pfam" id="PF00370">
    <property type="entry name" value="FGGY_N"/>
    <property type="match status" value="1"/>
</dbReference>
<evidence type="ECO:0000259" key="8">
    <source>
        <dbReference type="Pfam" id="PF02782"/>
    </source>
</evidence>
<keyword evidence="5" id="KW-0067">ATP-binding</keyword>
<dbReference type="InterPro" id="IPR000577">
    <property type="entry name" value="Carb_kinase_FGGY"/>
</dbReference>
<keyword evidence="2" id="KW-0808">Transferase</keyword>
<dbReference type="GO" id="GO:0005524">
    <property type="term" value="F:ATP binding"/>
    <property type="evidence" value="ECO:0007669"/>
    <property type="project" value="UniProtKB-KW"/>
</dbReference>
<dbReference type="SUPFAM" id="SSF53067">
    <property type="entry name" value="Actin-like ATPase domain"/>
    <property type="match status" value="2"/>
</dbReference>
<proteinExistence type="predicted"/>
<feature type="domain" description="Carbohydrate kinase FGGY C-terminal" evidence="8">
    <location>
        <begin position="250"/>
        <end position="431"/>
    </location>
</feature>
<evidence type="ECO:0000256" key="3">
    <source>
        <dbReference type="ARBA" id="ARBA00022741"/>
    </source>
</evidence>
<sequence length="474" mass="49391">MPVVVGVDSSTQSTKVEVRDLDSGELISSGRASHPSTGIAPVSQTNPTEWITAFDQAYAQASAQASLAKIAAISVAGQQHGLVTLDANHNIVRAAKLWNDTESAPDAKWCVDQRDAAWWASHVGSVPVASFTVAKLSWLKRVEPENWARVARLCLPHDYLSWHLRGGGAAEIITDRGDASGTGYWSPLTNSYDDEVLQIIDKSRDWSKMLPRVASPLEATGQWGDAVIGCGTGDNMAGALGIGLLPGDVAISLGTSGTVYAVSAQATADNSAAVAGFADATGSFLPLVCTLNATKVFDSFANFLGVDLQQFGELALASNCGSNGLVLLPYLDGERTPNLPEARAMLVGINSSHSRSDIARAAIEGVVCGLLDGLNAITNCGVDTSGRIFLLGGGAQSPAVCQIVADLTGKKVNVLNEPEIVALGAARQAVATLTGKWPSWGASSRIAAQPIASSSQCSETRQQFADARINSYGA</sequence>
<dbReference type="CDD" id="cd07809">
    <property type="entry name" value="ASKHA_NBD_FGGY_BaXK-like"/>
    <property type="match status" value="1"/>
</dbReference>
<evidence type="ECO:0000256" key="2">
    <source>
        <dbReference type="ARBA" id="ARBA00022679"/>
    </source>
</evidence>
<dbReference type="PANTHER" id="PTHR43095">
    <property type="entry name" value="SUGAR KINASE"/>
    <property type="match status" value="1"/>
</dbReference>
<dbReference type="GO" id="GO:0004856">
    <property type="term" value="F:D-xylulokinase activity"/>
    <property type="evidence" value="ECO:0007669"/>
    <property type="project" value="InterPro"/>
</dbReference>
<dbReference type="InterPro" id="IPR018483">
    <property type="entry name" value="Carb_kinase_FGGY_CS"/>
</dbReference>
<name>A0A6J6HAA9_9ZZZZ</name>
<dbReference type="GO" id="GO:0042732">
    <property type="term" value="P:D-xylose metabolic process"/>
    <property type="evidence" value="ECO:0007669"/>
    <property type="project" value="UniProtKB-KW"/>
</dbReference>
<dbReference type="PROSITE" id="PS00445">
    <property type="entry name" value="FGGY_KINASES_2"/>
    <property type="match status" value="1"/>
</dbReference>
<organism evidence="9">
    <name type="scientific">freshwater metagenome</name>
    <dbReference type="NCBI Taxonomy" id="449393"/>
    <lineage>
        <taxon>unclassified sequences</taxon>
        <taxon>metagenomes</taxon>
        <taxon>ecological metagenomes</taxon>
    </lineage>
</organism>
<dbReference type="Pfam" id="PF02782">
    <property type="entry name" value="FGGY_C"/>
    <property type="match status" value="1"/>
</dbReference>
<dbReference type="InterPro" id="IPR018485">
    <property type="entry name" value="FGGY_C"/>
</dbReference>
<dbReference type="PIRSF" id="PIRSF000538">
    <property type="entry name" value="GlpK"/>
    <property type="match status" value="1"/>
</dbReference>
<keyword evidence="4" id="KW-0418">Kinase</keyword>
<accession>A0A6J6HAA9</accession>
<feature type="domain" description="Carbohydrate kinase FGGY N-terminal" evidence="7">
    <location>
        <begin position="4"/>
        <end position="223"/>
    </location>
</feature>
<dbReference type="InterPro" id="IPR050406">
    <property type="entry name" value="FGGY_Carb_Kinase"/>
</dbReference>
<evidence type="ECO:0000256" key="6">
    <source>
        <dbReference type="ARBA" id="ARBA00023277"/>
    </source>
</evidence>
<dbReference type="AlphaFoldDB" id="A0A6J6HAA9"/>
<dbReference type="InterPro" id="IPR006000">
    <property type="entry name" value="Xylulokinase"/>
</dbReference>
<dbReference type="Gene3D" id="3.30.420.40">
    <property type="match status" value="2"/>
</dbReference>
<reference evidence="9" key="1">
    <citation type="submission" date="2020-05" db="EMBL/GenBank/DDBJ databases">
        <authorList>
            <person name="Chiriac C."/>
            <person name="Salcher M."/>
            <person name="Ghai R."/>
            <person name="Kavagutti S V."/>
        </authorList>
    </citation>
    <scope>NUCLEOTIDE SEQUENCE</scope>
</reference>